<evidence type="ECO:0000313" key="2">
    <source>
        <dbReference type="Proteomes" id="UP000265703"/>
    </source>
</evidence>
<name>A0A397SM25_9GLOM</name>
<gene>
    <name evidence="1" type="ORF">C1645_828296</name>
</gene>
<dbReference type="InterPro" id="IPR015943">
    <property type="entry name" value="WD40/YVTN_repeat-like_dom_sf"/>
</dbReference>
<dbReference type="OrthoDB" id="2432364at2759"/>
<organism evidence="1 2">
    <name type="scientific">Glomus cerebriforme</name>
    <dbReference type="NCBI Taxonomy" id="658196"/>
    <lineage>
        <taxon>Eukaryota</taxon>
        <taxon>Fungi</taxon>
        <taxon>Fungi incertae sedis</taxon>
        <taxon>Mucoromycota</taxon>
        <taxon>Glomeromycotina</taxon>
        <taxon>Glomeromycetes</taxon>
        <taxon>Glomerales</taxon>
        <taxon>Glomeraceae</taxon>
        <taxon>Glomus</taxon>
    </lineage>
</organism>
<dbReference type="AlphaFoldDB" id="A0A397SM25"/>
<protein>
    <submittedName>
        <fullName evidence="1">Uncharacterized protein</fullName>
    </submittedName>
</protein>
<evidence type="ECO:0000313" key="1">
    <source>
        <dbReference type="EMBL" id="RIA87088.1"/>
    </source>
</evidence>
<dbReference type="Gene3D" id="2.130.10.10">
    <property type="entry name" value="YVTN repeat-like/Quinoprotein amine dehydrogenase"/>
    <property type="match status" value="1"/>
</dbReference>
<comment type="caution">
    <text evidence="1">The sequence shown here is derived from an EMBL/GenBank/DDBJ whole genome shotgun (WGS) entry which is preliminary data.</text>
</comment>
<keyword evidence="2" id="KW-1185">Reference proteome</keyword>
<dbReference type="SUPFAM" id="SSF101908">
    <property type="entry name" value="Putative isomerase YbhE"/>
    <property type="match status" value="1"/>
</dbReference>
<accession>A0A397SM25</accession>
<sequence>MSHSSEIIDIEDNDIEKNIATDTEKNNIPHNGKPITMIEVSPNGTYLVTFSEEDKSIIGWNVENVEDTDEGQLKPDYHYTIHHNLGYEGIQNICVSDDKKLAYIYDKDKNYLRIIDMNNDGQKIALNLKFLPYYLSHYYCTFNLKGEFIVQKKVYDQIDYRMNHGIILVYSTQTKNNKWMCKGIYEIPEGYKVISISKYNKLYLLFSNNHIYEWDLLTEKSIKMFSNEEKIKSDDIKISSNERFICLKIKDKIIIYSIELEIPIITLDTNNDIVYPEIDEKQQTKIPEIQQQTEKKVETLWETKEQTNVQTSGYIDIYTILLPLLSNEICNSIMLDHRKTKSLSNSIQNFTPKYVFRILGGYVWKINLEDKLPKMNFLFKTFEPLNVHLFNLYMNDIHASLQNYFDYSGRIDDHYVGENDSIKWEIRLNGRSLELQVFKKSNGWESVCTRNDDFSNLRTSSIILCGINLFKNNDVFIKTDEGFFIYHFNENDKSISLNYFYDMRATSKKALKELLSKPALPLPNFESFKENDKWNIT</sequence>
<proteinExistence type="predicted"/>
<reference evidence="1 2" key="1">
    <citation type="submission" date="2018-06" db="EMBL/GenBank/DDBJ databases">
        <title>Comparative genomics reveals the genomic features of Rhizophagus irregularis, R. cerebriforme, R. diaphanum and Gigaspora rosea, and their symbiotic lifestyle signature.</title>
        <authorList>
            <person name="Morin E."/>
            <person name="San Clemente H."/>
            <person name="Chen E.C.H."/>
            <person name="De La Providencia I."/>
            <person name="Hainaut M."/>
            <person name="Kuo A."/>
            <person name="Kohler A."/>
            <person name="Murat C."/>
            <person name="Tang N."/>
            <person name="Roy S."/>
            <person name="Loubradou J."/>
            <person name="Henrissat B."/>
            <person name="Grigoriev I.V."/>
            <person name="Corradi N."/>
            <person name="Roux C."/>
            <person name="Martin F.M."/>
        </authorList>
    </citation>
    <scope>NUCLEOTIDE SEQUENCE [LARGE SCALE GENOMIC DNA]</scope>
    <source>
        <strain evidence="1 2">DAOM 227022</strain>
    </source>
</reference>
<dbReference type="EMBL" id="QKYT01000327">
    <property type="protein sequence ID" value="RIA87088.1"/>
    <property type="molecule type" value="Genomic_DNA"/>
</dbReference>
<dbReference type="Proteomes" id="UP000265703">
    <property type="component" value="Unassembled WGS sequence"/>
</dbReference>